<keyword evidence="2 5" id="KW-0812">Transmembrane</keyword>
<dbReference type="GO" id="GO:0005783">
    <property type="term" value="C:endoplasmic reticulum"/>
    <property type="evidence" value="ECO:0007669"/>
    <property type="project" value="TreeGrafter"/>
</dbReference>
<reference evidence="8 9" key="1">
    <citation type="journal article" date="2014" name="Agronomy (Basel)">
        <title>A Draft Genome Sequence for Ensete ventricosum, the Drought-Tolerant Tree Against Hunger.</title>
        <authorList>
            <person name="Harrison J."/>
            <person name="Moore K.A."/>
            <person name="Paszkiewicz K."/>
            <person name="Jones T."/>
            <person name="Grant M."/>
            <person name="Ambacheew D."/>
            <person name="Muzemil S."/>
            <person name="Studholme D.J."/>
        </authorList>
    </citation>
    <scope>NUCLEOTIDE SEQUENCE [LARGE SCALE GENOMIC DNA]</scope>
</reference>
<evidence type="ECO:0000256" key="5">
    <source>
        <dbReference type="PROSITE-ProRule" id="PRU00205"/>
    </source>
</evidence>
<evidence type="ECO:0000313" key="8">
    <source>
        <dbReference type="EMBL" id="RRT47213.1"/>
    </source>
</evidence>
<proteinExistence type="predicted"/>
<comment type="subcellular location">
    <subcellularLocation>
        <location evidence="1">Membrane</location>
        <topology evidence="1">Multi-pass membrane protein</topology>
    </subcellularLocation>
</comment>
<evidence type="ECO:0000256" key="6">
    <source>
        <dbReference type="SAM" id="Phobius"/>
    </source>
</evidence>
<comment type="caution">
    <text evidence="8">The sequence shown here is derived from an EMBL/GenBank/DDBJ whole genome shotgun (WGS) entry which is preliminary data.</text>
</comment>
<feature type="transmembrane region" description="Helical" evidence="6">
    <location>
        <begin position="31"/>
        <end position="53"/>
    </location>
</feature>
<dbReference type="GO" id="GO:0016020">
    <property type="term" value="C:membrane"/>
    <property type="evidence" value="ECO:0007669"/>
    <property type="project" value="UniProtKB-SubCell"/>
</dbReference>
<dbReference type="GO" id="GO:0055088">
    <property type="term" value="P:lipid homeostasis"/>
    <property type="evidence" value="ECO:0007669"/>
    <property type="project" value="TreeGrafter"/>
</dbReference>
<dbReference type="AlphaFoldDB" id="A0A426Y642"/>
<gene>
    <name evidence="8" type="ORF">B296_00033599</name>
</gene>
<dbReference type="InterPro" id="IPR050846">
    <property type="entry name" value="TLCD"/>
</dbReference>
<evidence type="ECO:0000256" key="1">
    <source>
        <dbReference type="ARBA" id="ARBA00004141"/>
    </source>
</evidence>
<dbReference type="PANTHER" id="PTHR13439">
    <property type="entry name" value="CT120 PROTEIN"/>
    <property type="match status" value="1"/>
</dbReference>
<feature type="domain" description="TLC" evidence="7">
    <location>
        <begin position="1"/>
        <end position="151"/>
    </location>
</feature>
<organism evidence="8 9">
    <name type="scientific">Ensete ventricosum</name>
    <name type="common">Abyssinian banana</name>
    <name type="synonym">Musa ensete</name>
    <dbReference type="NCBI Taxonomy" id="4639"/>
    <lineage>
        <taxon>Eukaryota</taxon>
        <taxon>Viridiplantae</taxon>
        <taxon>Streptophyta</taxon>
        <taxon>Embryophyta</taxon>
        <taxon>Tracheophyta</taxon>
        <taxon>Spermatophyta</taxon>
        <taxon>Magnoliopsida</taxon>
        <taxon>Liliopsida</taxon>
        <taxon>Zingiberales</taxon>
        <taxon>Musaceae</taxon>
        <taxon>Ensete</taxon>
    </lineage>
</organism>
<evidence type="ECO:0000313" key="9">
    <source>
        <dbReference type="Proteomes" id="UP000287651"/>
    </source>
</evidence>
<evidence type="ECO:0000256" key="4">
    <source>
        <dbReference type="ARBA" id="ARBA00023136"/>
    </source>
</evidence>
<dbReference type="PROSITE" id="PS50922">
    <property type="entry name" value="TLC"/>
    <property type="match status" value="1"/>
</dbReference>
<accession>A0A426Y642</accession>
<dbReference type="PANTHER" id="PTHR13439:SF71">
    <property type="entry name" value="EXPRESSED PROTEIN"/>
    <property type="match status" value="1"/>
</dbReference>
<name>A0A426Y642_ENSVE</name>
<keyword evidence="4 5" id="KW-0472">Membrane</keyword>
<dbReference type="Proteomes" id="UP000287651">
    <property type="component" value="Unassembled WGS sequence"/>
</dbReference>
<keyword evidence="3 6" id="KW-1133">Transmembrane helix</keyword>
<dbReference type="Pfam" id="PF03798">
    <property type="entry name" value="TRAM_LAG1_CLN8"/>
    <property type="match status" value="1"/>
</dbReference>
<dbReference type="EMBL" id="AMZH03014684">
    <property type="protein sequence ID" value="RRT47213.1"/>
    <property type="molecule type" value="Genomic_DNA"/>
</dbReference>
<dbReference type="InterPro" id="IPR006634">
    <property type="entry name" value="TLC-dom"/>
</dbReference>
<evidence type="ECO:0000256" key="3">
    <source>
        <dbReference type="ARBA" id="ARBA00022989"/>
    </source>
</evidence>
<evidence type="ECO:0000259" key="7">
    <source>
        <dbReference type="PROSITE" id="PS50922"/>
    </source>
</evidence>
<protein>
    <recommendedName>
        <fullName evidence="7">TLC domain-containing protein</fullName>
    </recommendedName>
</protein>
<sequence>MQVSKLQVMAEKSYIYQAEWLVRNYLLADHLVAYTSVLVGIYMCKMVSVGYFVSDLAMIFWLYPSLGGIEYVSTISEVLHHLLSATAISYAMLSGEGQLYTYMVLISEATTPGINLRWYFINTIGLYIIVTLRSQISYTNNGLIFFFLKVP</sequence>
<evidence type="ECO:0000256" key="2">
    <source>
        <dbReference type="ARBA" id="ARBA00022692"/>
    </source>
</evidence>